<dbReference type="Gene3D" id="2.60.120.620">
    <property type="entry name" value="q2cbj1_9rhob like domain"/>
    <property type="match status" value="1"/>
</dbReference>
<evidence type="ECO:0000256" key="1">
    <source>
        <dbReference type="ARBA" id="ARBA00001961"/>
    </source>
</evidence>
<evidence type="ECO:0000256" key="12">
    <source>
        <dbReference type="ARBA" id="ARBA00023180"/>
    </source>
</evidence>
<evidence type="ECO:0000256" key="5">
    <source>
        <dbReference type="ARBA" id="ARBA00012269"/>
    </source>
</evidence>
<dbReference type="PANTHER" id="PTHR10869">
    <property type="entry name" value="PROLYL 4-HYDROXYLASE ALPHA SUBUNIT"/>
    <property type="match status" value="1"/>
</dbReference>
<dbReference type="InterPro" id="IPR013547">
    <property type="entry name" value="P4H_N"/>
</dbReference>
<keyword evidence="16" id="KW-1185">Reference proteome</keyword>
<keyword evidence="6" id="KW-0479">Metal-binding</keyword>
<dbReference type="FunFam" id="2.60.120.620:FF:000011">
    <property type="entry name" value="Prolyl alpha subunit"/>
    <property type="match status" value="1"/>
</dbReference>
<evidence type="ECO:0000256" key="8">
    <source>
        <dbReference type="ARBA" id="ARBA00022896"/>
    </source>
</evidence>
<organism evidence="15 16">
    <name type="scientific">Chironomus riparius</name>
    <dbReference type="NCBI Taxonomy" id="315576"/>
    <lineage>
        <taxon>Eukaryota</taxon>
        <taxon>Metazoa</taxon>
        <taxon>Ecdysozoa</taxon>
        <taxon>Arthropoda</taxon>
        <taxon>Hexapoda</taxon>
        <taxon>Insecta</taxon>
        <taxon>Pterygota</taxon>
        <taxon>Neoptera</taxon>
        <taxon>Endopterygota</taxon>
        <taxon>Diptera</taxon>
        <taxon>Nematocera</taxon>
        <taxon>Chironomoidea</taxon>
        <taxon>Chironomidae</taxon>
        <taxon>Chironominae</taxon>
        <taxon>Chironomus</taxon>
    </lineage>
</organism>
<keyword evidence="10" id="KW-0560">Oxidoreductase</keyword>
<dbReference type="AlphaFoldDB" id="A0A9N9WS77"/>
<dbReference type="GO" id="GO:0005506">
    <property type="term" value="F:iron ion binding"/>
    <property type="evidence" value="ECO:0007669"/>
    <property type="project" value="InterPro"/>
</dbReference>
<evidence type="ECO:0000256" key="10">
    <source>
        <dbReference type="ARBA" id="ARBA00023002"/>
    </source>
</evidence>
<dbReference type="InterPro" id="IPR011990">
    <property type="entry name" value="TPR-like_helical_dom_sf"/>
</dbReference>
<evidence type="ECO:0000256" key="9">
    <source>
        <dbReference type="ARBA" id="ARBA00022964"/>
    </source>
</evidence>
<dbReference type="Pfam" id="PF13640">
    <property type="entry name" value="2OG-FeII_Oxy_3"/>
    <property type="match status" value="1"/>
</dbReference>
<dbReference type="GO" id="GO:0005788">
    <property type="term" value="C:endoplasmic reticulum lumen"/>
    <property type="evidence" value="ECO:0007669"/>
    <property type="project" value="UniProtKB-SubCell"/>
</dbReference>
<evidence type="ECO:0000256" key="3">
    <source>
        <dbReference type="ARBA" id="ARBA00004319"/>
    </source>
</evidence>
<proteinExistence type="inferred from homology"/>
<dbReference type="OrthoDB" id="420380at2759"/>
<dbReference type="PANTHER" id="PTHR10869:SF244">
    <property type="entry name" value="PROLYL 4-HYDROXYLASE SUBUNIT ALPHA-2"/>
    <property type="match status" value="1"/>
</dbReference>
<reference evidence="15" key="2">
    <citation type="submission" date="2022-10" db="EMBL/GenBank/DDBJ databases">
        <authorList>
            <consortium name="ENA_rothamsted_submissions"/>
            <consortium name="culmorum"/>
            <person name="King R."/>
        </authorList>
    </citation>
    <scope>NUCLEOTIDE SEQUENCE</scope>
</reference>
<evidence type="ECO:0000256" key="11">
    <source>
        <dbReference type="ARBA" id="ARBA00023004"/>
    </source>
</evidence>
<evidence type="ECO:0000256" key="6">
    <source>
        <dbReference type="ARBA" id="ARBA00022723"/>
    </source>
</evidence>
<dbReference type="EMBL" id="OU895878">
    <property type="protein sequence ID" value="CAG9803166.1"/>
    <property type="molecule type" value="Genomic_DNA"/>
</dbReference>
<sequence length="467" mass="54238">MEKLAYDEERIIEEFSTLVQKMKFEMNFFERKLQTWREEYDNVQKDVTKYITNPINAYLMIKRTTSDLKHIESRVTNLFFKFNRNIKDIQPSQEDLDGAVGGLLRLQKIYKLKTEDIVNGIIEGEKTSRKFKPHDIYTIAKHALFIGNNDYYVKEYISELRKKIQEDGDEFKEIDEISASIIEKSLTTKNSVDLAPEPDSFIKNKIYLRSKESILYSQMCRGENSKSPKESALLKCRYISTSPFSKLAPFKVEEADMSANLVLFHDVIYDSEIEILKNASKSRFIRGTIYTEGTNTQKTDQRIAKVAWLKDVAVDVIHRISRRVEDMTGLTTKTAEELQIQNYGIGGHYQPHWDMKKKEENPFDLGTGNRIATVLFYLSTVEKGGATVFPYLKVYVPAVKGMAAFWYNLKDNGDCDYYTRHAACPVLLGSKWVANKWLHEYGQEFNRPCSTGHYVETTEESYIKEFY</sequence>
<evidence type="ECO:0000259" key="14">
    <source>
        <dbReference type="PROSITE" id="PS51471"/>
    </source>
</evidence>
<evidence type="ECO:0000256" key="13">
    <source>
        <dbReference type="SAM" id="Coils"/>
    </source>
</evidence>
<dbReference type="Gene3D" id="1.25.40.10">
    <property type="entry name" value="Tetratricopeptide repeat domain"/>
    <property type="match status" value="1"/>
</dbReference>
<keyword evidence="9" id="KW-0223">Dioxygenase</keyword>
<comment type="similarity">
    <text evidence="4">Belongs to the P4HA family.</text>
</comment>
<keyword evidence="8" id="KW-0847">Vitamin C</keyword>
<dbReference type="Gene3D" id="6.10.140.1460">
    <property type="match status" value="1"/>
</dbReference>
<dbReference type="GO" id="GO:0004656">
    <property type="term" value="F:procollagen-proline 4-dioxygenase activity"/>
    <property type="evidence" value="ECO:0007669"/>
    <property type="project" value="UniProtKB-EC"/>
</dbReference>
<dbReference type="InterPro" id="IPR005123">
    <property type="entry name" value="Oxoglu/Fe-dep_dioxygenase_dom"/>
</dbReference>
<comment type="cofactor">
    <cofactor evidence="1">
        <name>L-ascorbate</name>
        <dbReference type="ChEBI" id="CHEBI:38290"/>
    </cofactor>
</comment>
<dbReference type="PROSITE" id="PS51471">
    <property type="entry name" value="FE2OG_OXY"/>
    <property type="match status" value="1"/>
</dbReference>
<dbReference type="Proteomes" id="UP001153620">
    <property type="component" value="Chromosome 2"/>
</dbReference>
<dbReference type="Pfam" id="PF08336">
    <property type="entry name" value="P4Ha_N"/>
    <property type="match status" value="1"/>
</dbReference>
<feature type="coiled-coil region" evidence="13">
    <location>
        <begin position="19"/>
        <end position="46"/>
    </location>
</feature>
<accession>A0A9N9WS77</accession>
<name>A0A9N9WS77_9DIPT</name>
<evidence type="ECO:0000256" key="2">
    <source>
        <dbReference type="ARBA" id="ARBA00002035"/>
    </source>
</evidence>
<keyword evidence="11" id="KW-0408">Iron</keyword>
<dbReference type="SMART" id="SM00702">
    <property type="entry name" value="P4Hc"/>
    <property type="match status" value="1"/>
</dbReference>
<dbReference type="GO" id="GO:0031418">
    <property type="term" value="F:L-ascorbic acid binding"/>
    <property type="evidence" value="ECO:0007669"/>
    <property type="project" value="UniProtKB-KW"/>
</dbReference>
<dbReference type="EC" id="1.14.11.2" evidence="5"/>
<dbReference type="InterPro" id="IPR045054">
    <property type="entry name" value="P4HA-like"/>
</dbReference>
<evidence type="ECO:0000256" key="4">
    <source>
        <dbReference type="ARBA" id="ARBA00006511"/>
    </source>
</evidence>
<keyword evidence="12" id="KW-0325">Glycoprotein</keyword>
<dbReference type="InterPro" id="IPR006620">
    <property type="entry name" value="Pro_4_hyd_alph"/>
</dbReference>
<reference evidence="15" key="1">
    <citation type="submission" date="2022-01" db="EMBL/GenBank/DDBJ databases">
        <authorList>
            <person name="King R."/>
        </authorList>
    </citation>
    <scope>NUCLEOTIDE SEQUENCE</scope>
</reference>
<comment type="subcellular location">
    <subcellularLocation>
        <location evidence="3">Endoplasmic reticulum lumen</location>
    </subcellularLocation>
</comment>
<evidence type="ECO:0000313" key="15">
    <source>
        <dbReference type="EMBL" id="CAG9803166.1"/>
    </source>
</evidence>
<gene>
    <name evidence="15" type="ORF">CHIRRI_LOCUS6067</name>
</gene>
<keyword evidence="13" id="KW-0175">Coiled coil</keyword>
<feature type="domain" description="Fe2OG dioxygenase" evidence="14">
    <location>
        <begin position="334"/>
        <end position="440"/>
    </location>
</feature>
<dbReference type="InterPro" id="IPR044862">
    <property type="entry name" value="Pro_4_hyd_alph_FE2OG_OXY"/>
</dbReference>
<comment type="function">
    <text evidence="2">Catalyzes the post-translational formation of 4-hydroxyproline in -Xaa-Pro-Gly- sequences in collagens and other proteins.</text>
</comment>
<evidence type="ECO:0000256" key="7">
    <source>
        <dbReference type="ARBA" id="ARBA00022824"/>
    </source>
</evidence>
<protein>
    <recommendedName>
        <fullName evidence="5">procollagen-proline 4-dioxygenase</fullName>
        <ecNumber evidence="5">1.14.11.2</ecNumber>
    </recommendedName>
</protein>
<keyword evidence="7" id="KW-0256">Endoplasmic reticulum</keyword>
<evidence type="ECO:0000313" key="16">
    <source>
        <dbReference type="Proteomes" id="UP001153620"/>
    </source>
</evidence>